<dbReference type="Pfam" id="PF00172">
    <property type="entry name" value="Zn_clus"/>
    <property type="match status" value="1"/>
</dbReference>
<feature type="domain" description="Zn(2)-C6 fungal-type" evidence="3">
    <location>
        <begin position="13"/>
        <end position="44"/>
    </location>
</feature>
<evidence type="ECO:0000256" key="1">
    <source>
        <dbReference type="ARBA" id="ARBA00004123"/>
    </source>
</evidence>
<proteinExistence type="predicted"/>
<keyword evidence="2" id="KW-0539">Nucleus</keyword>
<protein>
    <recommendedName>
        <fullName evidence="3">Zn(2)-C6 fungal-type domain-containing protein</fullName>
    </recommendedName>
</protein>
<dbReference type="InterPro" id="IPR031760">
    <property type="entry name" value="Cep3_C"/>
</dbReference>
<evidence type="ECO:0000256" key="2">
    <source>
        <dbReference type="ARBA" id="ARBA00023242"/>
    </source>
</evidence>
<organism evidence="4 5">
    <name type="scientific">Maudiozyma exigua</name>
    <name type="common">Yeast</name>
    <name type="synonym">Kazachstania exigua</name>
    <dbReference type="NCBI Taxonomy" id="34358"/>
    <lineage>
        <taxon>Eukaryota</taxon>
        <taxon>Fungi</taxon>
        <taxon>Dikarya</taxon>
        <taxon>Ascomycota</taxon>
        <taxon>Saccharomycotina</taxon>
        <taxon>Saccharomycetes</taxon>
        <taxon>Saccharomycetales</taxon>
        <taxon>Saccharomycetaceae</taxon>
        <taxon>Maudiozyma</taxon>
    </lineage>
</organism>
<evidence type="ECO:0000259" key="3">
    <source>
        <dbReference type="PROSITE" id="PS50048"/>
    </source>
</evidence>
<keyword evidence="5" id="KW-1185">Reference proteome</keyword>
<dbReference type="SMART" id="SM00066">
    <property type="entry name" value="GAL4"/>
    <property type="match status" value="1"/>
</dbReference>
<dbReference type="InterPro" id="IPR050613">
    <property type="entry name" value="Sec_Metabolite_Reg"/>
</dbReference>
<dbReference type="OrthoDB" id="1747771at2759"/>
<dbReference type="GO" id="GO:0000981">
    <property type="term" value="F:DNA-binding transcription factor activity, RNA polymerase II-specific"/>
    <property type="evidence" value="ECO:0007669"/>
    <property type="project" value="InterPro"/>
</dbReference>
<dbReference type="InterPro" id="IPR036864">
    <property type="entry name" value="Zn2-C6_fun-type_DNA-bd_sf"/>
</dbReference>
<dbReference type="SUPFAM" id="SSF57701">
    <property type="entry name" value="Zn2/Cys6 DNA-binding domain"/>
    <property type="match status" value="1"/>
</dbReference>
<dbReference type="Proteomes" id="UP000750334">
    <property type="component" value="Unassembled WGS sequence"/>
</dbReference>
<dbReference type="GO" id="GO:0008270">
    <property type="term" value="F:zinc ion binding"/>
    <property type="evidence" value="ECO:0007669"/>
    <property type="project" value="InterPro"/>
</dbReference>
<dbReference type="GO" id="GO:0005634">
    <property type="term" value="C:nucleus"/>
    <property type="evidence" value="ECO:0007669"/>
    <property type="project" value="UniProtKB-SubCell"/>
</dbReference>
<dbReference type="PANTHER" id="PTHR31001">
    <property type="entry name" value="UNCHARACTERIZED TRANSCRIPTIONAL REGULATORY PROTEIN"/>
    <property type="match status" value="1"/>
</dbReference>
<dbReference type="Gene3D" id="4.10.240.10">
    <property type="entry name" value="Zn(2)-C6 fungal-type DNA-binding domain"/>
    <property type="match status" value="1"/>
</dbReference>
<reference evidence="4 5" key="1">
    <citation type="submission" date="2020-11" db="EMBL/GenBank/DDBJ databases">
        <title>Kefir isolates.</title>
        <authorList>
            <person name="Marcisauskas S."/>
            <person name="Kim Y."/>
            <person name="Blasche S."/>
        </authorList>
    </citation>
    <scope>NUCLEOTIDE SEQUENCE [LARGE SCALE GENOMIC DNA]</scope>
    <source>
        <strain evidence="4 5">OG2</strain>
    </source>
</reference>
<gene>
    <name evidence="4" type="ORF">C6P45_001719</name>
</gene>
<dbReference type="PANTHER" id="PTHR31001:SF90">
    <property type="entry name" value="CENTROMERE DNA-BINDING PROTEIN COMPLEX CBF3 SUBUNIT B"/>
    <property type="match status" value="1"/>
</dbReference>
<comment type="subcellular location">
    <subcellularLocation>
        <location evidence="1">Nucleus</location>
    </subcellularLocation>
</comment>
<evidence type="ECO:0000313" key="5">
    <source>
        <dbReference type="Proteomes" id="UP000750334"/>
    </source>
</evidence>
<dbReference type="AlphaFoldDB" id="A0A9P7B4U5"/>
<dbReference type="PROSITE" id="PS50048">
    <property type="entry name" value="ZN2_CY6_FUNGAL_2"/>
    <property type="match status" value="1"/>
</dbReference>
<dbReference type="CDD" id="cd00067">
    <property type="entry name" value="GAL4"/>
    <property type="match status" value="1"/>
</dbReference>
<accession>A0A9P7B4U5</accession>
<name>A0A9P7B4U5_MAUEX</name>
<sequence length="623" mass="73672">MNRLGDQQITKRPCAVCTKRKVKCDRKIPCGNCIKRGQESECIKTVTNGFLHNPHSTNGTDSILNILRMWPSYEYWITDIGLFKTKDIDSTIRIETLEDELREITFWTDYLTMESSFKLLNFAVENLGPLYFGCLGDISELFVQLENYWSRRYQFKENPKEITFTLDDHYWNSVLWAIFTMAIYYIPLENLSHGFEMQSICEQLNIDENQQWSESIQLTVVQGFTKCCMDHLNRAKCNENPDIRFIQSFLILSNTNLQLSDYFMFDSLLLQCEHIGRFFNIDSAKQFVSDDASTDLTKEVFSKIWLRLCVQDYQQENPNKKLVFNKEIPSLLLHAAFYQDMPNFNIYKQEENFESLFWKITSLERDVDKYLITSFKPQIKTFEAIKRELSIFEKKLSKQKFDLKSINSQFEKFLSTFLLVTVQWKLNKMYFIHFNTADALPLSITYLRRLMHLIESNMNEERTFFNKHPLIIRSLSRMAPFYAFYNIFETDPQVEQINNELGNLILALPILLGEKCLKLSYLVQRLNSMNIMWDKVRVEGSSSDWNHPVLKILQDDIKLLSRYTNRSPLLVKGVPSFGDITDTIPKDYEQNDQEYFSRNKESSEFKFIVEEFEKQHSIKNIFN</sequence>
<dbReference type="Pfam" id="PF16846">
    <property type="entry name" value="Cep3"/>
    <property type="match status" value="1"/>
</dbReference>
<comment type="caution">
    <text evidence="4">The sequence shown here is derived from an EMBL/GenBank/DDBJ whole genome shotgun (WGS) entry which is preliminary data.</text>
</comment>
<dbReference type="EMBL" id="PUHR01000184">
    <property type="protein sequence ID" value="KAG0659884.1"/>
    <property type="molecule type" value="Genomic_DNA"/>
</dbReference>
<dbReference type="PROSITE" id="PS00463">
    <property type="entry name" value="ZN2_CY6_FUNGAL_1"/>
    <property type="match status" value="1"/>
</dbReference>
<evidence type="ECO:0000313" key="4">
    <source>
        <dbReference type="EMBL" id="KAG0659884.1"/>
    </source>
</evidence>
<dbReference type="InterPro" id="IPR001138">
    <property type="entry name" value="Zn2Cys6_DnaBD"/>
</dbReference>